<accession>A0A9N9EL69</accession>
<gene>
    <name evidence="2" type="ORF">DERYTH_LOCUS11658</name>
</gene>
<feature type="compositionally biased region" description="Basic and acidic residues" evidence="1">
    <location>
        <begin position="236"/>
        <end position="248"/>
    </location>
</feature>
<proteinExistence type="predicted"/>
<organism evidence="2 3">
    <name type="scientific">Dentiscutata erythropus</name>
    <dbReference type="NCBI Taxonomy" id="1348616"/>
    <lineage>
        <taxon>Eukaryota</taxon>
        <taxon>Fungi</taxon>
        <taxon>Fungi incertae sedis</taxon>
        <taxon>Mucoromycota</taxon>
        <taxon>Glomeromycotina</taxon>
        <taxon>Glomeromycetes</taxon>
        <taxon>Diversisporales</taxon>
        <taxon>Gigasporaceae</taxon>
        <taxon>Dentiscutata</taxon>
    </lineage>
</organism>
<feature type="region of interest" description="Disordered" evidence="1">
    <location>
        <begin position="236"/>
        <end position="269"/>
    </location>
</feature>
<sequence length="269" mass="30753">MPCYADTIVRVKYVKQNVKDDTNTLVVWALGVYPVYREDYNLEMTLFVLVNSDVRDPESQAVFVKDNFFSVGGKIIPRFYEGNKRAKEVLNIVKEDTIVQILVSDYVGQEDNIWPKESFIFIVGQLEIIKNEFYVYAREINCIDTQFNSKKNFDRGISHRSSIKNSIRSKLLATHDNFAKCLKGVSERGIEDFDESAKEFCNNFAENSKASMSNDDPVMLANHSEDFDGFIEGDCKRSSHSKDKERVDGPLQVNLRSHGLDSNIDATKE</sequence>
<dbReference type="Proteomes" id="UP000789405">
    <property type="component" value="Unassembled WGS sequence"/>
</dbReference>
<keyword evidence="3" id="KW-1185">Reference proteome</keyword>
<evidence type="ECO:0000313" key="2">
    <source>
        <dbReference type="EMBL" id="CAG8678527.1"/>
    </source>
</evidence>
<reference evidence="2" key="1">
    <citation type="submission" date="2021-06" db="EMBL/GenBank/DDBJ databases">
        <authorList>
            <person name="Kallberg Y."/>
            <person name="Tangrot J."/>
            <person name="Rosling A."/>
        </authorList>
    </citation>
    <scope>NUCLEOTIDE SEQUENCE</scope>
    <source>
        <strain evidence="2">MA453B</strain>
    </source>
</reference>
<dbReference type="EMBL" id="CAJVPY010007308">
    <property type="protein sequence ID" value="CAG8678527.1"/>
    <property type="molecule type" value="Genomic_DNA"/>
</dbReference>
<evidence type="ECO:0000256" key="1">
    <source>
        <dbReference type="SAM" id="MobiDB-lite"/>
    </source>
</evidence>
<comment type="caution">
    <text evidence="2">The sequence shown here is derived from an EMBL/GenBank/DDBJ whole genome shotgun (WGS) entry which is preliminary data.</text>
</comment>
<dbReference type="OrthoDB" id="2437505at2759"/>
<evidence type="ECO:0000313" key="3">
    <source>
        <dbReference type="Proteomes" id="UP000789405"/>
    </source>
</evidence>
<dbReference type="AlphaFoldDB" id="A0A9N9EL69"/>
<name>A0A9N9EL69_9GLOM</name>
<protein>
    <submittedName>
        <fullName evidence="2">16634_t:CDS:1</fullName>
    </submittedName>
</protein>